<comment type="pathway">
    <text evidence="2 11">Amino-acid biosynthesis; L-histidine biosynthesis; L-histidine from 5-phospho-alpha-D-ribose 1-diphosphate: step 1/9.</text>
</comment>
<sequence length="289" mass="31523">MTMGLLNNNLRIGIPSKGRLSELSGELLAQAGLNFRRQNRGLFAKVKGLPIDMIFLRTDDIPTLVAEGAIDMGITGSDLVEEANANVSTRMRLGVGRCRLAICIPEDSEIKSANELDGKRIATSFPSVTKAYLGQHNALAHMVSLSGSVEVMIGLGVADAIVDLVETGSTLAANRLRVLEEIGSYETVLIQNDRCRDVEMANRVVRRLEGVVIARDFALLEYNVPLAKLADAEKITPGFNSPTIGTLEDETLRSVRVMVRRDEIIDVMEKLERLGATAIFQTTISNCRL</sequence>
<evidence type="ECO:0000259" key="12">
    <source>
        <dbReference type="Pfam" id="PF01634"/>
    </source>
</evidence>
<dbReference type="InterPro" id="IPR020621">
    <property type="entry name" value="ATP-PRT_HisG_long"/>
</dbReference>
<dbReference type="SUPFAM" id="SSF53850">
    <property type="entry name" value="Periplasmic binding protein-like II"/>
    <property type="match status" value="1"/>
</dbReference>
<dbReference type="GO" id="GO:0003879">
    <property type="term" value="F:ATP phosphoribosyltransferase activity"/>
    <property type="evidence" value="ECO:0007669"/>
    <property type="project" value="UniProtKB-EC"/>
</dbReference>
<evidence type="ECO:0000256" key="3">
    <source>
        <dbReference type="ARBA" id="ARBA00007955"/>
    </source>
</evidence>
<dbReference type="Gene3D" id="3.40.190.10">
    <property type="entry name" value="Periplasmic binding protein-like II"/>
    <property type="match status" value="2"/>
</dbReference>
<feature type="domain" description="ATP phosphoribosyltransferase catalytic" evidence="12">
    <location>
        <begin position="57"/>
        <end position="209"/>
    </location>
</feature>
<comment type="similarity">
    <text evidence="3 11">Belongs to the ATP phosphoribosyltransferase family. Long subfamily.</text>
</comment>
<evidence type="ECO:0000256" key="1">
    <source>
        <dbReference type="ARBA" id="ARBA00000915"/>
    </source>
</evidence>
<evidence type="ECO:0000256" key="4">
    <source>
        <dbReference type="ARBA" id="ARBA00011946"/>
    </source>
</evidence>
<keyword evidence="11" id="KW-0963">Cytoplasm</keyword>
<evidence type="ECO:0000313" key="14">
    <source>
        <dbReference type="EMBL" id="MDM4017103.1"/>
    </source>
</evidence>
<evidence type="ECO:0000256" key="10">
    <source>
        <dbReference type="ARBA" id="ARBA00024861"/>
    </source>
</evidence>
<organism evidence="14 15">
    <name type="scientific">Roseiconus lacunae</name>
    <dbReference type="NCBI Taxonomy" id="2605694"/>
    <lineage>
        <taxon>Bacteria</taxon>
        <taxon>Pseudomonadati</taxon>
        <taxon>Planctomycetota</taxon>
        <taxon>Planctomycetia</taxon>
        <taxon>Pirellulales</taxon>
        <taxon>Pirellulaceae</taxon>
        <taxon>Roseiconus</taxon>
    </lineage>
</organism>
<comment type="catalytic activity">
    <reaction evidence="1 11">
        <text>1-(5-phospho-beta-D-ribosyl)-ATP + diphosphate = 5-phospho-alpha-D-ribose 1-diphosphate + ATP</text>
        <dbReference type="Rhea" id="RHEA:18473"/>
        <dbReference type="ChEBI" id="CHEBI:30616"/>
        <dbReference type="ChEBI" id="CHEBI:33019"/>
        <dbReference type="ChEBI" id="CHEBI:58017"/>
        <dbReference type="ChEBI" id="CHEBI:73183"/>
        <dbReference type="EC" id="2.4.2.17"/>
    </reaction>
</comment>
<dbReference type="Proteomes" id="UP001239462">
    <property type="component" value="Unassembled WGS sequence"/>
</dbReference>
<dbReference type="NCBIfam" id="TIGR00070">
    <property type="entry name" value="hisG"/>
    <property type="match status" value="1"/>
</dbReference>
<evidence type="ECO:0000256" key="7">
    <source>
        <dbReference type="ARBA" id="ARBA00022676"/>
    </source>
</evidence>
<comment type="function">
    <text evidence="10 11">Catalyzes the condensation of ATP and 5-phosphoribose 1-diphosphate to form N'-(5'-phosphoribosyl)-ATP (PR-ATP). Has a crucial role in the pathway because the rate of histidine biosynthesis seems to be controlled primarily by regulation of HisG enzymatic activity.</text>
</comment>
<keyword evidence="7 11" id="KW-0328">Glycosyltransferase</keyword>
<keyword evidence="8 11" id="KW-0808">Transferase</keyword>
<evidence type="ECO:0000313" key="15">
    <source>
        <dbReference type="Proteomes" id="UP001239462"/>
    </source>
</evidence>
<keyword evidence="9 11" id="KW-0368">Histidine biosynthesis</keyword>
<protein>
    <recommendedName>
        <fullName evidence="5 11">ATP phosphoribosyltransferase</fullName>
        <shortName evidence="11">ATP-PRT</shortName>
        <shortName evidence="11">ATP-PRTase</shortName>
        <ecNumber evidence="4 11">2.4.2.17</ecNumber>
    </recommendedName>
</protein>
<dbReference type="InterPro" id="IPR013115">
    <property type="entry name" value="HisG_C"/>
</dbReference>
<dbReference type="Pfam" id="PF01634">
    <property type="entry name" value="HisG"/>
    <property type="match status" value="1"/>
</dbReference>
<dbReference type="Gene3D" id="3.30.70.120">
    <property type="match status" value="1"/>
</dbReference>
<comment type="cofactor">
    <cofactor evidence="11">
        <name>Mg(2+)</name>
        <dbReference type="ChEBI" id="CHEBI:18420"/>
    </cofactor>
</comment>
<keyword evidence="6 11" id="KW-0028">Amino-acid biosynthesis</keyword>
<reference evidence="14 15" key="1">
    <citation type="submission" date="2023-06" db="EMBL/GenBank/DDBJ databases">
        <title>Roseiconus lacunae JC819 isolated from Gulf of Mannar region, Tamil Nadu.</title>
        <authorList>
            <person name="Pk S."/>
            <person name="Ch S."/>
            <person name="Ch V.R."/>
        </authorList>
    </citation>
    <scope>NUCLEOTIDE SEQUENCE [LARGE SCALE GENOMIC DNA]</scope>
    <source>
        <strain evidence="14 15">JC819</strain>
    </source>
</reference>
<keyword evidence="11" id="KW-0067">ATP-binding</keyword>
<dbReference type="RefSeq" id="WP_230775915.1">
    <property type="nucleotide sequence ID" value="NZ_JAJMQV010000083.1"/>
</dbReference>
<dbReference type="NCBIfam" id="TIGR03455">
    <property type="entry name" value="HisG_C-term"/>
    <property type="match status" value="1"/>
</dbReference>
<dbReference type="EMBL" id="JASZZN010000012">
    <property type="protein sequence ID" value="MDM4017103.1"/>
    <property type="molecule type" value="Genomic_DNA"/>
</dbReference>
<gene>
    <name evidence="11 14" type="primary">hisG</name>
    <name evidence="14" type="ORF">QTN89_16775</name>
</gene>
<dbReference type="PANTHER" id="PTHR21403">
    <property type="entry name" value="ATP PHOSPHORIBOSYLTRANSFERASE ATP-PRTASE"/>
    <property type="match status" value="1"/>
</dbReference>
<comment type="caution">
    <text evidence="14">The sequence shown here is derived from an EMBL/GenBank/DDBJ whole genome shotgun (WGS) entry which is preliminary data.</text>
</comment>
<dbReference type="Pfam" id="PF08029">
    <property type="entry name" value="HisG_C"/>
    <property type="match status" value="1"/>
</dbReference>
<evidence type="ECO:0000256" key="5">
    <source>
        <dbReference type="ARBA" id="ARBA00020998"/>
    </source>
</evidence>
<evidence type="ECO:0000256" key="11">
    <source>
        <dbReference type="HAMAP-Rule" id="MF_00079"/>
    </source>
</evidence>
<dbReference type="PROSITE" id="PS01316">
    <property type="entry name" value="ATP_P_PHORIBOSYLTR"/>
    <property type="match status" value="1"/>
</dbReference>
<dbReference type="InterPro" id="IPR013820">
    <property type="entry name" value="ATP_PRibTrfase_cat"/>
</dbReference>
<dbReference type="PANTHER" id="PTHR21403:SF8">
    <property type="entry name" value="ATP PHOSPHORIBOSYLTRANSFERASE"/>
    <property type="match status" value="1"/>
</dbReference>
<comment type="activity regulation">
    <text evidence="11">Feedback inhibited by histidine.</text>
</comment>
<dbReference type="EC" id="2.4.2.17" evidence="4 11"/>
<comment type="subcellular location">
    <subcellularLocation>
        <location evidence="11">Cytoplasm</location>
    </subcellularLocation>
</comment>
<keyword evidence="11" id="KW-0479">Metal-binding</keyword>
<dbReference type="HAMAP" id="MF_00079">
    <property type="entry name" value="HisG_Long"/>
    <property type="match status" value="1"/>
</dbReference>
<keyword evidence="11" id="KW-0460">Magnesium</keyword>
<dbReference type="InterPro" id="IPR018198">
    <property type="entry name" value="ATP_PRibTrfase_CS"/>
</dbReference>
<dbReference type="InterPro" id="IPR011322">
    <property type="entry name" value="N-reg_PII-like_a/b"/>
</dbReference>
<evidence type="ECO:0000256" key="6">
    <source>
        <dbReference type="ARBA" id="ARBA00022605"/>
    </source>
</evidence>
<evidence type="ECO:0000259" key="13">
    <source>
        <dbReference type="Pfam" id="PF08029"/>
    </source>
</evidence>
<accession>A0ABT7PKW0</accession>
<keyword evidence="11" id="KW-0547">Nucleotide-binding</keyword>
<name>A0ABT7PKW0_9BACT</name>
<evidence type="ECO:0000256" key="9">
    <source>
        <dbReference type="ARBA" id="ARBA00023102"/>
    </source>
</evidence>
<dbReference type="InterPro" id="IPR001348">
    <property type="entry name" value="ATP_PRibTrfase_HisG"/>
</dbReference>
<proteinExistence type="inferred from homology"/>
<evidence type="ECO:0000256" key="2">
    <source>
        <dbReference type="ARBA" id="ARBA00004667"/>
    </source>
</evidence>
<feature type="domain" description="Histidine biosynthesis HisG C-terminal" evidence="13">
    <location>
        <begin position="214"/>
        <end position="286"/>
    </location>
</feature>
<dbReference type="InterPro" id="IPR015867">
    <property type="entry name" value="N-reg_PII/ATP_PRibTrfase_C"/>
</dbReference>
<dbReference type="SUPFAM" id="SSF54913">
    <property type="entry name" value="GlnB-like"/>
    <property type="match status" value="1"/>
</dbReference>
<keyword evidence="15" id="KW-1185">Reference proteome</keyword>
<evidence type="ECO:0000256" key="8">
    <source>
        <dbReference type="ARBA" id="ARBA00022679"/>
    </source>
</evidence>